<dbReference type="Pfam" id="PF01728">
    <property type="entry name" value="FtsJ"/>
    <property type="match status" value="1"/>
</dbReference>
<dbReference type="NCBIfam" id="NF008734">
    <property type="entry name" value="PRK11760.1"/>
    <property type="match status" value="1"/>
</dbReference>
<dbReference type="Pfam" id="PF21239">
    <property type="entry name" value="RLMM_N"/>
    <property type="match status" value="1"/>
</dbReference>
<reference evidence="11 12" key="1">
    <citation type="submission" date="2020-04" db="EMBL/GenBank/DDBJ databases">
        <title>Zoogloea sp. G-4-1-14 isolated from soil.</title>
        <authorList>
            <person name="Dahal R.H."/>
        </authorList>
    </citation>
    <scope>NUCLEOTIDE SEQUENCE [LARGE SCALE GENOMIC DNA]</scope>
    <source>
        <strain evidence="11 12">G-4-1-14</strain>
    </source>
</reference>
<keyword evidence="5 7" id="KW-0949">S-adenosyl-L-methionine</keyword>
<dbReference type="PIRSF" id="PIRSF028774">
    <property type="entry name" value="UCP028774"/>
    <property type="match status" value="1"/>
</dbReference>
<organism evidence="11 12">
    <name type="scientific">Zoogloea dura</name>
    <dbReference type="NCBI Taxonomy" id="2728840"/>
    <lineage>
        <taxon>Bacteria</taxon>
        <taxon>Pseudomonadati</taxon>
        <taxon>Pseudomonadota</taxon>
        <taxon>Betaproteobacteria</taxon>
        <taxon>Rhodocyclales</taxon>
        <taxon>Zoogloeaceae</taxon>
        <taxon>Zoogloea</taxon>
    </lineage>
</organism>
<feature type="binding site" evidence="7">
    <location>
        <position position="248"/>
    </location>
    <ligand>
        <name>S-adenosyl-L-methionine</name>
        <dbReference type="ChEBI" id="CHEBI:59789"/>
    </ligand>
</feature>
<evidence type="ECO:0000256" key="3">
    <source>
        <dbReference type="ARBA" id="ARBA00022603"/>
    </source>
</evidence>
<dbReference type="PANTHER" id="PTHR37524:SF2">
    <property type="entry name" value="RIBOSOMAL RNA METHYLTRANSFERASE FTSJ DOMAIN-CONTAINING PROTEIN"/>
    <property type="match status" value="1"/>
</dbReference>
<evidence type="ECO:0000259" key="8">
    <source>
        <dbReference type="Pfam" id="PF01728"/>
    </source>
</evidence>
<feature type="domain" description="Ribosomal RNA methyltransferase FtsJ" evidence="8">
    <location>
        <begin position="194"/>
        <end position="287"/>
    </location>
</feature>
<feature type="binding site" evidence="7">
    <location>
        <position position="268"/>
    </location>
    <ligand>
        <name>S-adenosyl-L-methionine</name>
        <dbReference type="ChEBI" id="CHEBI:59789"/>
    </ligand>
</feature>
<keyword evidence="12" id="KW-1185">Reference proteome</keyword>
<dbReference type="Gene3D" id="3.40.50.150">
    <property type="entry name" value="Vaccinia Virus protein VP39"/>
    <property type="match status" value="1"/>
</dbReference>
<feature type="domain" description="RlmM ferredoxin-like" evidence="9">
    <location>
        <begin position="12"/>
        <end position="80"/>
    </location>
</feature>
<dbReference type="InterPro" id="IPR048646">
    <property type="entry name" value="RlmM_THUMP-like"/>
</dbReference>
<keyword evidence="1" id="KW-0963">Cytoplasm</keyword>
<dbReference type="SUPFAM" id="SSF53335">
    <property type="entry name" value="S-adenosyl-L-methionine-dependent methyltransferases"/>
    <property type="match status" value="1"/>
</dbReference>
<evidence type="ECO:0000313" key="12">
    <source>
        <dbReference type="Proteomes" id="UP000580043"/>
    </source>
</evidence>
<feature type="binding site" evidence="7">
    <location>
        <begin position="229"/>
        <end position="232"/>
    </location>
    <ligand>
        <name>S-adenosyl-L-methionine</name>
        <dbReference type="ChEBI" id="CHEBI:59789"/>
    </ligand>
</feature>
<dbReference type="Gene3D" id="3.30.2300.20">
    <property type="match status" value="1"/>
</dbReference>
<keyword evidence="3 11" id="KW-0489">Methyltransferase</keyword>
<dbReference type="Pfam" id="PF18125">
    <property type="entry name" value="RlmM_FDX"/>
    <property type="match status" value="1"/>
</dbReference>
<dbReference type="EMBL" id="JABBGA010000017">
    <property type="protein sequence ID" value="NML27661.1"/>
    <property type="molecule type" value="Genomic_DNA"/>
</dbReference>
<feature type="binding site" evidence="7">
    <location>
        <position position="284"/>
    </location>
    <ligand>
        <name>S-adenosyl-L-methionine</name>
        <dbReference type="ChEBI" id="CHEBI:59789"/>
    </ligand>
</feature>
<evidence type="ECO:0000256" key="7">
    <source>
        <dbReference type="PIRSR" id="PIRSR028774-2"/>
    </source>
</evidence>
<sequence>MQPAQTPCPSTGILVQCRPGFEADALLELEAAARAARLIGKGEAVGTPGATLFRLDSPQPHDELRRRLDVSHLVFSRQAFQLIGRVEGFAGRDRLGPLLKALEALGERFSAILPETPDTNDGKEQAGFLRRFVPLLEAALAETGQLRPDSPHLPRLHVFLPGGDVALLGLSVASEGSAWPMGIPRLRMPKDAPSRSTLKLAEAIQTLLTPEEQHSTLRSGLQAVDLGASPGGWTWQLVSRGLRVTAIDNGPMAPSVVATGLIEHLRVDGFTWKPRKPVEWMVCDMVEQPSRIAPLMAEWVAGGRCRRSIFNLKLPMKRRHDEVERCRALIDQRMRAAGLKYILRIKHLYHDREEVTCYLTRR</sequence>
<keyword evidence="2" id="KW-0698">rRNA processing</keyword>
<dbReference type="InterPro" id="IPR011224">
    <property type="entry name" value="rRNA_MeTrfase_M"/>
</dbReference>
<keyword evidence="4 11" id="KW-0808">Transferase</keyword>
<feature type="binding site" evidence="7">
    <location>
        <position position="196"/>
    </location>
    <ligand>
        <name>S-adenosyl-L-methionine</name>
        <dbReference type="ChEBI" id="CHEBI:59789"/>
    </ligand>
</feature>
<name>A0A848GDY6_9RHOO</name>
<dbReference type="Gene3D" id="3.30.70.2810">
    <property type="match status" value="1"/>
</dbReference>
<comment type="caution">
    <text evidence="11">The sequence shown here is derived from an EMBL/GenBank/DDBJ whole genome shotgun (WGS) entry which is preliminary data.</text>
</comment>
<dbReference type="InterPro" id="IPR040739">
    <property type="entry name" value="RlmM_FDX"/>
</dbReference>
<protein>
    <submittedName>
        <fullName evidence="11">23S rRNA (Cytidine(2498)-2'-O)-methyltransferase RlmM</fullName>
        <ecNumber evidence="11">2.1.1.186</ecNumber>
    </submittedName>
</protein>
<dbReference type="InterPro" id="IPR002877">
    <property type="entry name" value="RNA_MeTrfase_FtsJ_dom"/>
</dbReference>
<dbReference type="GO" id="GO:0006364">
    <property type="term" value="P:rRNA processing"/>
    <property type="evidence" value="ECO:0007669"/>
    <property type="project" value="UniProtKB-KW"/>
</dbReference>
<evidence type="ECO:0000313" key="11">
    <source>
        <dbReference type="EMBL" id="NML27661.1"/>
    </source>
</evidence>
<evidence type="ECO:0000259" key="9">
    <source>
        <dbReference type="Pfam" id="PF18125"/>
    </source>
</evidence>
<dbReference type="PANTHER" id="PTHR37524">
    <property type="entry name" value="RIBOSOMAL RNA LARGE SUBUNIT METHYLTRANSFERASE M"/>
    <property type="match status" value="1"/>
</dbReference>
<evidence type="ECO:0000256" key="2">
    <source>
        <dbReference type="ARBA" id="ARBA00022552"/>
    </source>
</evidence>
<feature type="domain" description="Ribosomal RNA large subunit methyltransferase M THUMP-like" evidence="10">
    <location>
        <begin position="93"/>
        <end position="171"/>
    </location>
</feature>
<dbReference type="AlphaFoldDB" id="A0A848GDY6"/>
<dbReference type="EC" id="2.1.1.186" evidence="11"/>
<evidence type="ECO:0000259" key="10">
    <source>
        <dbReference type="Pfam" id="PF21239"/>
    </source>
</evidence>
<evidence type="ECO:0000256" key="5">
    <source>
        <dbReference type="ARBA" id="ARBA00022691"/>
    </source>
</evidence>
<evidence type="ECO:0000256" key="1">
    <source>
        <dbReference type="ARBA" id="ARBA00022490"/>
    </source>
</evidence>
<evidence type="ECO:0000256" key="4">
    <source>
        <dbReference type="ARBA" id="ARBA00022679"/>
    </source>
</evidence>
<dbReference type="GO" id="GO:0032259">
    <property type="term" value="P:methylation"/>
    <property type="evidence" value="ECO:0007669"/>
    <property type="project" value="UniProtKB-KW"/>
</dbReference>
<dbReference type="GO" id="GO:0008168">
    <property type="term" value="F:methyltransferase activity"/>
    <property type="evidence" value="ECO:0007669"/>
    <property type="project" value="UniProtKB-KW"/>
</dbReference>
<accession>A0A848GDY6</accession>
<feature type="active site" description="Proton acceptor" evidence="6">
    <location>
        <position position="313"/>
    </location>
</feature>
<evidence type="ECO:0000256" key="6">
    <source>
        <dbReference type="PIRSR" id="PIRSR028774-1"/>
    </source>
</evidence>
<dbReference type="InterPro" id="IPR029063">
    <property type="entry name" value="SAM-dependent_MTases_sf"/>
</dbReference>
<dbReference type="RefSeq" id="WP_169147199.1">
    <property type="nucleotide sequence ID" value="NZ_JABBGA010000017.1"/>
</dbReference>
<proteinExistence type="predicted"/>
<gene>
    <name evidence="11" type="primary">rlmM</name>
    <name evidence="11" type="ORF">HHL15_18050</name>
</gene>
<dbReference type="Proteomes" id="UP000580043">
    <property type="component" value="Unassembled WGS sequence"/>
</dbReference>